<evidence type="ECO:0000313" key="2">
    <source>
        <dbReference type="EMBL" id="OWU69877.1"/>
    </source>
</evidence>
<evidence type="ECO:0000313" key="3">
    <source>
        <dbReference type="Proteomes" id="UP000215377"/>
    </source>
</evidence>
<dbReference type="OrthoDB" id="7872651at2"/>
<evidence type="ECO:0000256" key="1">
    <source>
        <dbReference type="SAM" id="Phobius"/>
    </source>
</evidence>
<comment type="caution">
    <text evidence="2">The sequence shown here is derived from an EMBL/GenBank/DDBJ whole genome shotgun (WGS) entry which is preliminary data.</text>
</comment>
<dbReference type="EMBL" id="AQQR01000014">
    <property type="protein sequence ID" value="OWU69877.1"/>
    <property type="molecule type" value="Genomic_DNA"/>
</dbReference>
<keyword evidence="1" id="KW-1133">Transmembrane helix</keyword>
<name>A0A225NDC9_9RHOB</name>
<dbReference type="AlphaFoldDB" id="A0A225NDC9"/>
<dbReference type="InterPro" id="IPR045519">
    <property type="entry name" value="DUF6476"/>
</dbReference>
<proteinExistence type="predicted"/>
<keyword evidence="1" id="KW-0472">Membrane</keyword>
<dbReference type="Proteomes" id="UP000215377">
    <property type="component" value="Unassembled WGS sequence"/>
</dbReference>
<gene>
    <name evidence="2" type="ORF">ATO3_21665</name>
</gene>
<protein>
    <submittedName>
        <fullName evidence="2">Uncharacterized protein</fullName>
    </submittedName>
</protein>
<feature type="transmembrane region" description="Helical" evidence="1">
    <location>
        <begin position="22"/>
        <end position="43"/>
    </location>
</feature>
<dbReference type="Pfam" id="PF20082">
    <property type="entry name" value="DUF6476"/>
    <property type="match status" value="1"/>
</dbReference>
<reference evidence="2 3" key="1">
    <citation type="submission" date="2013-04" db="EMBL/GenBank/DDBJ databases">
        <title>Oceanicola sp. 22II1-22F33 Genome Sequencing.</title>
        <authorList>
            <person name="Lai Q."/>
            <person name="Li G."/>
            <person name="Shao Z."/>
        </authorList>
    </citation>
    <scope>NUCLEOTIDE SEQUENCE [LARGE SCALE GENOMIC DNA]</scope>
    <source>
        <strain evidence="2 3">22II1-22F33</strain>
    </source>
</reference>
<sequence>MEPLPSEDDYVEPANLRFLRRLVTVLTTVMIGGLVIVVGLLVIRYQRPAPLPLPDEIALPEGTAVQAVTYGPDFYLVVTQGREVLVYDRGSGTLRKTLALD</sequence>
<keyword evidence="1" id="KW-0812">Transmembrane</keyword>
<dbReference type="RefSeq" id="WP_088652008.1">
    <property type="nucleotide sequence ID" value="NZ_AQQR01000014.1"/>
</dbReference>
<organism evidence="2 3">
    <name type="scientific">Marinibacterium profundimaris</name>
    <dbReference type="NCBI Taxonomy" id="1679460"/>
    <lineage>
        <taxon>Bacteria</taxon>
        <taxon>Pseudomonadati</taxon>
        <taxon>Pseudomonadota</taxon>
        <taxon>Alphaproteobacteria</taxon>
        <taxon>Rhodobacterales</taxon>
        <taxon>Paracoccaceae</taxon>
        <taxon>Marinibacterium</taxon>
    </lineage>
</organism>
<keyword evidence="3" id="KW-1185">Reference proteome</keyword>
<accession>A0A225NDC9</accession>